<evidence type="ECO:0000313" key="1">
    <source>
        <dbReference type="EMBL" id="KAG5666470.1"/>
    </source>
</evidence>
<comment type="caution">
    <text evidence="1">The sequence shown here is derived from an EMBL/GenBank/DDBJ whole genome shotgun (WGS) entry which is preliminary data.</text>
</comment>
<proteinExistence type="predicted"/>
<name>A0A9J6BA25_POLVA</name>
<organism evidence="1 2">
    <name type="scientific">Polypedilum vanderplanki</name>
    <name type="common">Sleeping chironomid midge</name>
    <dbReference type="NCBI Taxonomy" id="319348"/>
    <lineage>
        <taxon>Eukaryota</taxon>
        <taxon>Metazoa</taxon>
        <taxon>Ecdysozoa</taxon>
        <taxon>Arthropoda</taxon>
        <taxon>Hexapoda</taxon>
        <taxon>Insecta</taxon>
        <taxon>Pterygota</taxon>
        <taxon>Neoptera</taxon>
        <taxon>Endopterygota</taxon>
        <taxon>Diptera</taxon>
        <taxon>Nematocera</taxon>
        <taxon>Chironomoidea</taxon>
        <taxon>Chironomidae</taxon>
        <taxon>Chironominae</taxon>
        <taxon>Polypedilum</taxon>
        <taxon>Polypedilum</taxon>
    </lineage>
</organism>
<protein>
    <submittedName>
        <fullName evidence="1">Uncharacterized protein</fullName>
    </submittedName>
</protein>
<dbReference type="EMBL" id="JADBJN010000004">
    <property type="protein sequence ID" value="KAG5666470.1"/>
    <property type="molecule type" value="Genomic_DNA"/>
</dbReference>
<sequence length="261" mass="30312">MDDFLVVVFTIDDSCAVIRKEWLVDQNSCFFPSTFEYHQAMKAKSKSSYRTWNVYDITIKKKFDVVTSSDENDNQNEREMKRRFPISNQIDEFDLNYKLIKLENQEKEKIKFAAKNAHDKAADYLSDTITLEAQEQMEEGMVESQHVMNSTSIETMISNTQYSSIVVLINSLHQKIDNLIKEVNDLKRKFGHCGEENLQIQHCGIISTKNDLEEFCNKMKNSEFKKQMIFSLKFVGSAPGYHNPNHGRVAAIFNKMLDSIF</sequence>
<dbReference type="AlphaFoldDB" id="A0A9J6BA25"/>
<keyword evidence="2" id="KW-1185">Reference proteome</keyword>
<accession>A0A9J6BA25</accession>
<dbReference type="Proteomes" id="UP001107558">
    <property type="component" value="Chromosome 4"/>
</dbReference>
<evidence type="ECO:0000313" key="2">
    <source>
        <dbReference type="Proteomes" id="UP001107558"/>
    </source>
</evidence>
<gene>
    <name evidence="1" type="ORF">PVAND_014497</name>
</gene>
<reference evidence="1" key="1">
    <citation type="submission" date="2021-03" db="EMBL/GenBank/DDBJ databases">
        <title>Chromosome level genome of the anhydrobiotic midge Polypedilum vanderplanki.</title>
        <authorList>
            <person name="Yoshida Y."/>
            <person name="Kikawada T."/>
            <person name="Gusev O."/>
        </authorList>
    </citation>
    <scope>NUCLEOTIDE SEQUENCE</scope>
    <source>
        <strain evidence="1">NIAS01</strain>
        <tissue evidence="1">Whole body or cell culture</tissue>
    </source>
</reference>